<dbReference type="Pfam" id="PF19305">
    <property type="entry name" value="MmgE_PrpD_C"/>
    <property type="match status" value="1"/>
</dbReference>
<dbReference type="RefSeq" id="WP_368802256.1">
    <property type="nucleotide sequence ID" value="NZ_JAZHFV010000002.1"/>
</dbReference>
<reference evidence="4 5" key="1">
    <citation type="submission" date="2024-01" db="EMBL/GenBank/DDBJ databases">
        <title>New evidence supports the origin of RcGTA from prophage.</title>
        <authorList>
            <person name="Xu Y."/>
            <person name="Liu B."/>
            <person name="Chen F."/>
        </authorList>
    </citation>
    <scope>NUCLEOTIDE SEQUENCE [LARGE SCALE GENOMIC DNA]</scope>
    <source>
        <strain evidence="4 5">CBW1107-2</strain>
    </source>
</reference>
<dbReference type="Proteomes" id="UP001559025">
    <property type="component" value="Unassembled WGS sequence"/>
</dbReference>
<dbReference type="InterPro" id="IPR045337">
    <property type="entry name" value="MmgE_PrpD_C"/>
</dbReference>
<protein>
    <submittedName>
        <fullName evidence="4">MmgE/PrpD family protein</fullName>
    </submittedName>
</protein>
<dbReference type="PANTHER" id="PTHR16943">
    <property type="entry name" value="2-METHYLCITRATE DEHYDRATASE-RELATED"/>
    <property type="match status" value="1"/>
</dbReference>
<dbReference type="Pfam" id="PF03972">
    <property type="entry name" value="MmgE_PrpD_N"/>
    <property type="match status" value="1"/>
</dbReference>
<dbReference type="Gene3D" id="1.10.4100.10">
    <property type="entry name" value="2-methylcitrate dehydratase PrpD"/>
    <property type="match status" value="1"/>
</dbReference>
<feature type="domain" description="MmgE/PrpD C-terminal" evidence="3">
    <location>
        <begin position="270"/>
        <end position="442"/>
    </location>
</feature>
<dbReference type="EMBL" id="JAZHFV010000002">
    <property type="protein sequence ID" value="MEX4007022.1"/>
    <property type="molecule type" value="Genomic_DNA"/>
</dbReference>
<dbReference type="InterPro" id="IPR042188">
    <property type="entry name" value="MmgE/PrpD_sf_2"/>
</dbReference>
<evidence type="ECO:0000259" key="3">
    <source>
        <dbReference type="Pfam" id="PF19305"/>
    </source>
</evidence>
<comment type="caution">
    <text evidence="4">The sequence shown here is derived from an EMBL/GenBank/DDBJ whole genome shotgun (WGS) entry which is preliminary data.</text>
</comment>
<evidence type="ECO:0000259" key="2">
    <source>
        <dbReference type="Pfam" id="PF03972"/>
    </source>
</evidence>
<dbReference type="InterPro" id="IPR036148">
    <property type="entry name" value="MmgE/PrpD_sf"/>
</dbReference>
<name>A0ABV3WQU2_9HYPH</name>
<comment type="similarity">
    <text evidence="1">Belongs to the PrpD family.</text>
</comment>
<keyword evidence="5" id="KW-1185">Reference proteome</keyword>
<evidence type="ECO:0000256" key="1">
    <source>
        <dbReference type="ARBA" id="ARBA00006174"/>
    </source>
</evidence>
<gene>
    <name evidence="4" type="ORF">V1479_06885</name>
</gene>
<evidence type="ECO:0000313" key="4">
    <source>
        <dbReference type="EMBL" id="MEX4007022.1"/>
    </source>
</evidence>
<proteinExistence type="inferred from homology"/>
<feature type="domain" description="MmgE/PrpD N-terminal" evidence="2">
    <location>
        <begin position="4"/>
        <end position="247"/>
    </location>
</feature>
<sequence length="459" mass="48495">MAATLAEWLVELHASAIPAGALTAARRSLIDVAGVMHAGMEMPIVRLITDEVVQESAAGPASVPGTGLRLPAVAATRVNSTAAHALDFDANFNRGMVFGPAILFPALLALGEAEKSDGRALLSAFAIGTEVCRVLAESLSPRPYTKSRDSLFYLGWFNTGVLGPIGVAAACAWMLKLSAEQARNAVAIAAVQACGLRIGVGSDMKPLLAARAAETGLRAALLARKGALAPGDAIEGYRGLVQVVNRGQWTSEAFASLGSFEDAGPSLKLYPACSSVQAAAEALETMLVRDSVSGDRVESVTCEVTPHIASNLTFDDPQNVTQAQFSISYALGCILADGDFSWRHLTAEKIGSAEIRRQMEKVRMEASLRFDNDALERESPEATRVIVRLSDGSTREMRLNASTGKPVSPMSDALLERKFLANTVPGLGRTQATALLEALRNIEDMPDVTLLFADAEGQS</sequence>
<dbReference type="PANTHER" id="PTHR16943:SF8">
    <property type="entry name" value="2-METHYLCITRATE DEHYDRATASE"/>
    <property type="match status" value="1"/>
</dbReference>
<dbReference type="InterPro" id="IPR005656">
    <property type="entry name" value="MmgE_PrpD"/>
</dbReference>
<dbReference type="Gene3D" id="3.30.1330.120">
    <property type="entry name" value="2-methylcitrate dehydratase PrpD"/>
    <property type="match status" value="1"/>
</dbReference>
<dbReference type="InterPro" id="IPR045336">
    <property type="entry name" value="MmgE_PrpD_N"/>
</dbReference>
<dbReference type="InterPro" id="IPR042183">
    <property type="entry name" value="MmgE/PrpD_sf_1"/>
</dbReference>
<dbReference type="SUPFAM" id="SSF103378">
    <property type="entry name" value="2-methylcitrate dehydratase PrpD"/>
    <property type="match status" value="1"/>
</dbReference>
<accession>A0ABV3WQU2</accession>
<organism evidence="4 5">
    <name type="scientific">Neoaquamicrobium sediminum</name>
    <dbReference type="NCBI Taxonomy" id="1849104"/>
    <lineage>
        <taxon>Bacteria</taxon>
        <taxon>Pseudomonadati</taxon>
        <taxon>Pseudomonadota</taxon>
        <taxon>Alphaproteobacteria</taxon>
        <taxon>Hyphomicrobiales</taxon>
        <taxon>Phyllobacteriaceae</taxon>
        <taxon>Neoaquamicrobium</taxon>
    </lineage>
</organism>
<evidence type="ECO:0000313" key="5">
    <source>
        <dbReference type="Proteomes" id="UP001559025"/>
    </source>
</evidence>